<evidence type="ECO:0000256" key="2">
    <source>
        <dbReference type="ARBA" id="ARBA00022679"/>
    </source>
</evidence>
<reference evidence="4 5" key="1">
    <citation type="submission" date="2020-07" db="EMBL/GenBank/DDBJ databases">
        <title>Screening of a cold-adapted Planococcus bacterium producing protease in traditional shrimp paste and protease identification by genome sequencing.</title>
        <authorList>
            <person name="Gao R."/>
            <person name="Leng W."/>
            <person name="Chu Q."/>
            <person name="Wu X."/>
            <person name="Liu H."/>
            <person name="Li X."/>
        </authorList>
    </citation>
    <scope>NUCLEOTIDE SEQUENCE [LARGE SCALE GENOMIC DNA]</scope>
    <source>
        <strain evidence="4 5">XJ11</strain>
    </source>
</reference>
<protein>
    <submittedName>
        <fullName evidence="4">Glycosyltransferase</fullName>
    </submittedName>
</protein>
<dbReference type="SUPFAM" id="SSF53756">
    <property type="entry name" value="UDP-Glycosyltransferase/glycogen phosphorylase"/>
    <property type="match status" value="1"/>
</dbReference>
<dbReference type="Pfam" id="PF00534">
    <property type="entry name" value="Glycos_transf_1"/>
    <property type="match status" value="1"/>
</dbReference>
<accession>A0A7D7RMK0</accession>
<dbReference type="GO" id="GO:0016757">
    <property type="term" value="F:glycosyltransferase activity"/>
    <property type="evidence" value="ECO:0007669"/>
    <property type="project" value="UniProtKB-KW"/>
</dbReference>
<gene>
    <name evidence="4" type="ORF">H1Q58_12390</name>
</gene>
<keyword evidence="1" id="KW-0328">Glycosyltransferase</keyword>
<dbReference type="InterPro" id="IPR001296">
    <property type="entry name" value="Glyco_trans_1"/>
</dbReference>
<name>A0A7D7RMK0_PLAMR</name>
<dbReference type="PANTHER" id="PTHR12526:SF629">
    <property type="entry name" value="TEICHURONIC ACID BIOSYNTHESIS GLYCOSYLTRANSFERASE TUAH-RELATED"/>
    <property type="match status" value="1"/>
</dbReference>
<dbReference type="KEGG" id="pdec:H1Q58_12390"/>
<dbReference type="AlphaFoldDB" id="A0A7D7RMK0"/>
<evidence type="ECO:0000313" key="5">
    <source>
        <dbReference type="Proteomes" id="UP000514716"/>
    </source>
</evidence>
<evidence type="ECO:0000256" key="1">
    <source>
        <dbReference type="ARBA" id="ARBA00022676"/>
    </source>
</evidence>
<sequence length="388" mass="45052">MKVLYLVYLDLETTDFLGVKKKILWQLEGMKKLGLDVELAYKKNNDLVFINERGEKKEVYSLGKAWYRIAIYKGLKKALNNRDIDVVYIRTPGFIDLIFYLTLKMVKKKNKKVFLELPTYPIGKEFITHYKQLIRNKEFLKFSSKVPVGLIHKIYSRRMKKHVDNIVTFMPYKRIWGIEVIEIDNGVSVESVPLIKNVGNSEVFTIIAVANIDSWHGYDRVIRGMSEYYKEPSESNKPRVIFKLVGEGKELNNLIELAKKLNVFECVEFLGRKDGEALNSIFDSSHIAISSIGMHRIGLKYGSTLKTKEYCARGVPFIYGYNEKNISSEFKYALKVSAEDTALNINEIISFQKNVARDSCFSTKMREFALENFTWDKQMEKVKKNMLK</sequence>
<evidence type="ECO:0000313" key="4">
    <source>
        <dbReference type="EMBL" id="QMT16759.1"/>
    </source>
</evidence>
<keyword evidence="5" id="KW-1185">Reference proteome</keyword>
<dbReference type="RefSeq" id="WP_182091699.1">
    <property type="nucleotide sequence ID" value="NZ_CP059540.1"/>
</dbReference>
<dbReference type="Gene3D" id="3.40.50.2000">
    <property type="entry name" value="Glycogen Phosphorylase B"/>
    <property type="match status" value="2"/>
</dbReference>
<organism evidence="4 5">
    <name type="scientific">Planococcus maritimus</name>
    <dbReference type="NCBI Taxonomy" id="192421"/>
    <lineage>
        <taxon>Bacteria</taxon>
        <taxon>Bacillati</taxon>
        <taxon>Bacillota</taxon>
        <taxon>Bacilli</taxon>
        <taxon>Bacillales</taxon>
        <taxon>Caryophanaceae</taxon>
        <taxon>Planococcus</taxon>
    </lineage>
</organism>
<proteinExistence type="predicted"/>
<dbReference type="Proteomes" id="UP000514716">
    <property type="component" value="Chromosome"/>
</dbReference>
<keyword evidence="2 4" id="KW-0808">Transferase</keyword>
<dbReference type="EMBL" id="CP059540">
    <property type="protein sequence ID" value="QMT16759.1"/>
    <property type="molecule type" value="Genomic_DNA"/>
</dbReference>
<evidence type="ECO:0000259" key="3">
    <source>
        <dbReference type="Pfam" id="PF00534"/>
    </source>
</evidence>
<feature type="domain" description="Glycosyl transferase family 1" evidence="3">
    <location>
        <begin position="201"/>
        <end position="292"/>
    </location>
</feature>
<dbReference type="PANTHER" id="PTHR12526">
    <property type="entry name" value="GLYCOSYLTRANSFERASE"/>
    <property type="match status" value="1"/>
</dbReference>